<dbReference type="EMBL" id="MK071987">
    <property type="protein sequence ID" value="AYV76574.1"/>
    <property type="molecule type" value="Genomic_DNA"/>
</dbReference>
<protein>
    <submittedName>
        <fullName evidence="1">Uncharacterized protein</fullName>
    </submittedName>
</protein>
<reference evidence="1" key="1">
    <citation type="submission" date="2018-10" db="EMBL/GenBank/DDBJ databases">
        <title>Hidden diversity of soil giant viruses.</title>
        <authorList>
            <person name="Schulz F."/>
            <person name="Alteio L."/>
            <person name="Goudeau D."/>
            <person name="Ryan E.M."/>
            <person name="Malmstrom R.R."/>
            <person name="Blanchard J."/>
            <person name="Woyke T."/>
        </authorList>
    </citation>
    <scope>NUCLEOTIDE SEQUENCE</scope>
    <source>
        <strain evidence="1">TEV1</strain>
    </source>
</reference>
<sequence length="310" mass="36125">MSTFNVNVKYNKHNTHLIQPVQSVESEQFAKSRHPAEFDQNLHKEETLPYDFFTIQLNYLIAKLYNEPEETKQDNLVEGQEAGNTEFEKKNKNKKEEFDAIYELIRTHINDSIIIDTEYNGAYVMVLLGQINKRINDLCTPKCVKIKILDKVFTYLFSASGNKNIDDKLKQIIRFAEGSKKDKERFEYDASRSGKYKLDEINQLLDAKINFGTSYNMSSVSTRLFKNDLIFVSESILQLLLPIKLIIQSYFSIECICNGDGHKCKRKCECNLTCDDACRFVFSKLFFINSDAVQIYYQVKKIKQIEDINR</sequence>
<evidence type="ECO:0000313" key="1">
    <source>
        <dbReference type="EMBL" id="AYV76574.1"/>
    </source>
</evidence>
<accession>A0A3G4ZQH5</accession>
<name>A0A3G4ZQH5_9VIRU</name>
<organism evidence="1">
    <name type="scientific">Terrestrivirus sp</name>
    <dbReference type="NCBI Taxonomy" id="2487775"/>
    <lineage>
        <taxon>Viruses</taxon>
        <taxon>Varidnaviria</taxon>
        <taxon>Bamfordvirae</taxon>
        <taxon>Nucleocytoviricota</taxon>
        <taxon>Megaviricetes</taxon>
        <taxon>Imitervirales</taxon>
        <taxon>Mimiviridae</taxon>
        <taxon>Klosneuvirinae</taxon>
    </lineage>
</organism>
<gene>
    <name evidence="1" type="ORF">Terrestrivirus9_11</name>
</gene>
<proteinExistence type="predicted"/>